<feature type="region of interest" description="Disordered" evidence="1">
    <location>
        <begin position="369"/>
        <end position="389"/>
    </location>
</feature>
<feature type="region of interest" description="Disordered" evidence="1">
    <location>
        <begin position="402"/>
        <end position="445"/>
    </location>
</feature>
<comment type="caution">
    <text evidence="3">The sequence shown here is derived from an EMBL/GenBank/DDBJ whole genome shotgun (WGS) entry which is preliminary data.</text>
</comment>
<dbReference type="EMBL" id="WIGM01000798">
    <property type="protein sequence ID" value="KAF6812113.1"/>
    <property type="molecule type" value="Genomic_DNA"/>
</dbReference>
<protein>
    <recommendedName>
        <fullName evidence="5">Ig-like domain-containing protein</fullName>
    </recommendedName>
</protein>
<name>A0A8H6JFR5_9PEZI</name>
<keyword evidence="4" id="KW-1185">Reference proteome</keyword>
<evidence type="ECO:0000256" key="2">
    <source>
        <dbReference type="SAM" id="SignalP"/>
    </source>
</evidence>
<reference evidence="3" key="1">
    <citation type="journal article" date="2020" name="Phytopathology">
        <title>Genome Sequence Resources of Colletotrichum truncatum, C. plurivorum, C. musicola, and C. sojae: Four Species Pathogenic to Soybean (Glycine max).</title>
        <authorList>
            <person name="Rogerio F."/>
            <person name="Boufleur T.R."/>
            <person name="Ciampi-Guillardi M."/>
            <person name="Sukno S.A."/>
            <person name="Thon M.R."/>
            <person name="Massola Junior N.S."/>
            <person name="Baroncelli R."/>
        </authorList>
    </citation>
    <scope>NUCLEOTIDE SEQUENCE</scope>
    <source>
        <strain evidence="3">LFN0074</strain>
    </source>
</reference>
<feature type="compositionally biased region" description="Pro residues" evidence="1">
    <location>
        <begin position="408"/>
        <end position="418"/>
    </location>
</feature>
<evidence type="ECO:0000313" key="3">
    <source>
        <dbReference type="EMBL" id="KAF6812113.1"/>
    </source>
</evidence>
<evidence type="ECO:0000313" key="4">
    <source>
        <dbReference type="Proteomes" id="UP000639643"/>
    </source>
</evidence>
<accession>A0A8H6JFR5</accession>
<sequence length="533" mass="56324">MFSKSLLCSALGATLSLSGVQAQAVADVPLDIDGAFQGATATTGDFNSGGSIVCNGQSVIVPKNLQITFPAAFVGFKDFAGNSGAYIGYQCSITGNIVNGRSIAAQIAIAQYSTTTSSGYIESLSFNGDIKIKNGPTIRINDPRGVYSVGYADKAYDPNFTADDANPSISSFSGFPMCVPRKADDPLCPLSQRPDVAGGGKQGTIQAKDAKVMAPLVPGDFVTFSGYQSGEKIIVYNLVAFNIQITTVGAPTYIRMEDANIGVWTADTVNQEIAQTRFVGYTSDSNNNVNPIKIYAIEYDPCTGEPKDREIAGVAVPNTEARNKFEYRLKATQNDQYAREYRVVAGTGTVTTTNNILAGQYVMPVSEWIQPEDSTPGRPPTGHDFRSYGWMSKGLGRDADGNLWGPLDPFPQGNPPPIFDNSKCAPVTPPTPASSSSAPPASSPTPKVYPDVVTMPPYTWASSQSGTLTVSCTSNNTNDALVNMKLSYSNKDGITTGLGMTAAGGGRWTFNSNKIKQPTSVSCKSSLGGSATR</sequence>
<gene>
    <name evidence="3" type="ORF">CMUS01_13132</name>
</gene>
<proteinExistence type="predicted"/>
<dbReference type="AlphaFoldDB" id="A0A8H6JFR5"/>
<keyword evidence="2" id="KW-0732">Signal</keyword>
<feature type="chain" id="PRO_5034617928" description="Ig-like domain-containing protein" evidence="2">
    <location>
        <begin position="23"/>
        <end position="533"/>
    </location>
</feature>
<feature type="signal peptide" evidence="2">
    <location>
        <begin position="1"/>
        <end position="22"/>
    </location>
</feature>
<evidence type="ECO:0000256" key="1">
    <source>
        <dbReference type="SAM" id="MobiDB-lite"/>
    </source>
</evidence>
<organism evidence="3 4">
    <name type="scientific">Colletotrichum musicola</name>
    <dbReference type="NCBI Taxonomy" id="2175873"/>
    <lineage>
        <taxon>Eukaryota</taxon>
        <taxon>Fungi</taxon>
        <taxon>Dikarya</taxon>
        <taxon>Ascomycota</taxon>
        <taxon>Pezizomycotina</taxon>
        <taxon>Sordariomycetes</taxon>
        <taxon>Hypocreomycetidae</taxon>
        <taxon>Glomerellales</taxon>
        <taxon>Glomerellaceae</taxon>
        <taxon>Colletotrichum</taxon>
        <taxon>Colletotrichum orchidearum species complex</taxon>
    </lineage>
</organism>
<dbReference type="Proteomes" id="UP000639643">
    <property type="component" value="Unassembled WGS sequence"/>
</dbReference>
<feature type="compositionally biased region" description="Low complexity" evidence="1">
    <location>
        <begin position="433"/>
        <end position="445"/>
    </location>
</feature>
<dbReference type="OrthoDB" id="2129641at2759"/>
<evidence type="ECO:0008006" key="5">
    <source>
        <dbReference type="Google" id="ProtNLM"/>
    </source>
</evidence>